<dbReference type="Pfam" id="PF00857">
    <property type="entry name" value="Isochorismatase"/>
    <property type="match status" value="1"/>
</dbReference>
<organism evidence="3 4">
    <name type="scientific">Paraburkholderia saeva</name>
    <dbReference type="NCBI Taxonomy" id="2777537"/>
    <lineage>
        <taxon>Bacteria</taxon>
        <taxon>Pseudomonadati</taxon>
        <taxon>Pseudomonadota</taxon>
        <taxon>Betaproteobacteria</taxon>
        <taxon>Burkholderiales</taxon>
        <taxon>Burkholderiaceae</taxon>
        <taxon>Paraburkholderia</taxon>
    </lineage>
</organism>
<dbReference type="EC" id="3.-.-.-" evidence="3"/>
<dbReference type="InterPro" id="IPR000868">
    <property type="entry name" value="Isochorismatase-like_dom"/>
</dbReference>
<dbReference type="PANTHER" id="PTHR43540:SF7">
    <property type="entry name" value="ISOCHORISMATASE FAMILY PROTEIN YECD"/>
    <property type="match status" value="1"/>
</dbReference>
<keyword evidence="1 3" id="KW-0378">Hydrolase</keyword>
<evidence type="ECO:0000313" key="3">
    <source>
        <dbReference type="EMBL" id="CAG4890256.1"/>
    </source>
</evidence>
<gene>
    <name evidence="3" type="primary">yecD</name>
    <name evidence="3" type="ORF">LMG31841_01073</name>
</gene>
<dbReference type="InterPro" id="IPR036380">
    <property type="entry name" value="Isochorismatase-like_sf"/>
</dbReference>
<accession>A0A9N8RU83</accession>
<proteinExistence type="predicted"/>
<evidence type="ECO:0000256" key="1">
    <source>
        <dbReference type="ARBA" id="ARBA00022801"/>
    </source>
</evidence>
<dbReference type="Gene3D" id="3.40.50.850">
    <property type="entry name" value="Isochorismatase-like"/>
    <property type="match status" value="1"/>
</dbReference>
<dbReference type="CDD" id="cd00431">
    <property type="entry name" value="cysteine_hydrolases"/>
    <property type="match status" value="1"/>
</dbReference>
<name>A0A9N8RU83_9BURK</name>
<dbReference type="GO" id="GO:0016787">
    <property type="term" value="F:hydrolase activity"/>
    <property type="evidence" value="ECO:0007669"/>
    <property type="project" value="UniProtKB-KW"/>
</dbReference>
<comment type="caution">
    <text evidence="3">The sequence shown here is derived from an EMBL/GenBank/DDBJ whole genome shotgun (WGS) entry which is preliminary data.</text>
</comment>
<feature type="domain" description="Isochorismatase-like" evidence="2">
    <location>
        <begin position="12"/>
        <end position="185"/>
    </location>
</feature>
<dbReference type="InterPro" id="IPR050272">
    <property type="entry name" value="Isochorismatase-like_hydrls"/>
</dbReference>
<dbReference type="PANTHER" id="PTHR43540">
    <property type="entry name" value="PEROXYUREIDOACRYLATE/UREIDOACRYLATE AMIDOHYDROLASE-RELATED"/>
    <property type="match status" value="1"/>
</dbReference>
<protein>
    <submittedName>
        <fullName evidence="3">Isochorismatase family protein YecD</fullName>
        <ecNumber evidence="3">3.-.-.-</ecNumber>
    </submittedName>
</protein>
<evidence type="ECO:0000259" key="2">
    <source>
        <dbReference type="Pfam" id="PF00857"/>
    </source>
</evidence>
<reference evidence="3" key="1">
    <citation type="submission" date="2021-04" db="EMBL/GenBank/DDBJ databases">
        <authorList>
            <person name="Vanwijnsberghe S."/>
        </authorList>
    </citation>
    <scope>NUCLEOTIDE SEQUENCE</scope>
    <source>
        <strain evidence="3">LMG 31841</strain>
    </source>
</reference>
<dbReference type="EMBL" id="CAJQZC010000002">
    <property type="protein sequence ID" value="CAG4890256.1"/>
    <property type="molecule type" value="Genomic_DNA"/>
</dbReference>
<evidence type="ECO:0000313" key="4">
    <source>
        <dbReference type="Proteomes" id="UP000789704"/>
    </source>
</evidence>
<dbReference type="Proteomes" id="UP000789704">
    <property type="component" value="Unassembled WGS sequence"/>
</dbReference>
<dbReference type="AlphaFoldDB" id="A0A9N8RU83"/>
<keyword evidence="4" id="KW-1185">Reference proteome</keyword>
<dbReference type="RefSeq" id="WP_228875105.1">
    <property type="nucleotide sequence ID" value="NZ_CAJQYX010000003.1"/>
</dbReference>
<dbReference type="SUPFAM" id="SSF52499">
    <property type="entry name" value="Isochorismatase-like hydrolases"/>
    <property type="match status" value="1"/>
</dbReference>
<sequence length="194" mass="20753">MTQALSLDPKTTALVLIDLQHGIVGRELAPYSGSQVVENAVRLAEATRAAGGTVVFVRVLLTELLQRITDAAPQASNAPPPPAIASELVPEAGVQAGDLVVTKRQWGAFYGTDLEQQLRRRGIRTIVMAGIATHIGVESTARAAFDQGYDLVFIEDAMSTMSAEAHQNCVNGVFRLMGHVRSTQEYVEALGRAV</sequence>